<dbReference type="Pfam" id="PF07859">
    <property type="entry name" value="Abhydrolase_3"/>
    <property type="match status" value="1"/>
</dbReference>
<sequence>MPARLLRERYFTSYANKSPFVQHCTLFQDIVVRCVRYAFAFIPASIGKVFFSKPVALPFFRFRMLRNGFLKCPIYWRETTSPNGIYMVWDETRRPDVVVYYCHGGGFSMGSAYFYIEFLLAWVSLLKSEGGFSNPALFALEYTLVPEATYPAQVQQTLAGYKYCLEIADGESQKICVSGDSAGATLILSLLLCMTDYANMRSKLPALAIPISPWATIISDKNKNTPSDYLNAESLHLYGSQYIGTKASAKDALVSPGACKDKAWWRRASPSKGWFFVYGAEEVFAPEAKDLIALLGDVGVKVEEHEEAGWIHAWPVVKLFLCNGQQERLGGLRSMVKVMEAKMRL</sequence>
<evidence type="ECO:0000313" key="4">
    <source>
        <dbReference type="Proteomes" id="UP000280598"/>
    </source>
</evidence>
<comment type="caution">
    <text evidence="3">The sequence shown here is derived from an EMBL/GenBank/DDBJ whole genome shotgun (WGS) entry which is preliminary data.</text>
</comment>
<gene>
    <name evidence="3" type="ORF">D0860_07240</name>
</gene>
<dbReference type="Proteomes" id="UP000280598">
    <property type="component" value="Unassembled WGS sequence"/>
</dbReference>
<name>A0A3M7GNN8_HORWE</name>
<dbReference type="AlphaFoldDB" id="A0A3M7GNN8"/>
<dbReference type="SUPFAM" id="SSF53474">
    <property type="entry name" value="alpha/beta-Hydrolases"/>
    <property type="match status" value="1"/>
</dbReference>
<reference evidence="3 4" key="1">
    <citation type="journal article" date="2018" name="BMC Genomics">
        <title>Genomic evidence for intraspecific hybridization in a clonal and extremely halotolerant yeast.</title>
        <authorList>
            <person name="Gostincar C."/>
            <person name="Stajich J.E."/>
            <person name="Zupancic J."/>
            <person name="Zalar P."/>
            <person name="Gunde-Cimerman N."/>
        </authorList>
    </citation>
    <scope>NUCLEOTIDE SEQUENCE [LARGE SCALE GENOMIC DNA]</scope>
    <source>
        <strain evidence="3 4">EXF-562</strain>
    </source>
</reference>
<dbReference type="Gene3D" id="3.40.50.1820">
    <property type="entry name" value="alpha/beta hydrolase"/>
    <property type="match status" value="1"/>
</dbReference>
<dbReference type="InterPro" id="IPR050300">
    <property type="entry name" value="GDXG_lipolytic_enzyme"/>
</dbReference>
<dbReference type="PANTHER" id="PTHR48081">
    <property type="entry name" value="AB HYDROLASE SUPERFAMILY PROTEIN C4A8.06C"/>
    <property type="match status" value="1"/>
</dbReference>
<dbReference type="InterPro" id="IPR013094">
    <property type="entry name" value="AB_hydrolase_3"/>
</dbReference>
<dbReference type="EMBL" id="QWIS01000187">
    <property type="protein sequence ID" value="RMZ02397.1"/>
    <property type="molecule type" value="Genomic_DNA"/>
</dbReference>
<organism evidence="3 4">
    <name type="scientific">Hortaea werneckii</name>
    <name type="common">Black yeast</name>
    <name type="synonym">Cladosporium werneckii</name>
    <dbReference type="NCBI Taxonomy" id="91943"/>
    <lineage>
        <taxon>Eukaryota</taxon>
        <taxon>Fungi</taxon>
        <taxon>Dikarya</taxon>
        <taxon>Ascomycota</taxon>
        <taxon>Pezizomycotina</taxon>
        <taxon>Dothideomycetes</taxon>
        <taxon>Dothideomycetidae</taxon>
        <taxon>Mycosphaerellales</taxon>
        <taxon>Teratosphaeriaceae</taxon>
        <taxon>Hortaea</taxon>
    </lineage>
</organism>
<dbReference type="PANTHER" id="PTHR48081:SF2">
    <property type="entry name" value="ALPHA_BETA-HYDROLASE"/>
    <property type="match status" value="1"/>
</dbReference>
<accession>A0A3M7GNN8</accession>
<dbReference type="VEuPathDB" id="FungiDB:BTJ68_08223"/>
<feature type="domain" description="Alpha/beta hydrolase fold-3" evidence="2">
    <location>
        <begin position="99"/>
        <end position="314"/>
    </location>
</feature>
<evidence type="ECO:0000256" key="1">
    <source>
        <dbReference type="ARBA" id="ARBA00022801"/>
    </source>
</evidence>
<dbReference type="GO" id="GO:0016787">
    <property type="term" value="F:hydrolase activity"/>
    <property type="evidence" value="ECO:0007669"/>
    <property type="project" value="UniProtKB-KW"/>
</dbReference>
<protein>
    <recommendedName>
        <fullName evidence="2">Alpha/beta hydrolase fold-3 domain-containing protein</fullName>
    </recommendedName>
</protein>
<dbReference type="InterPro" id="IPR029058">
    <property type="entry name" value="AB_hydrolase_fold"/>
</dbReference>
<evidence type="ECO:0000313" key="3">
    <source>
        <dbReference type="EMBL" id="RMZ02397.1"/>
    </source>
</evidence>
<keyword evidence="1" id="KW-0378">Hydrolase</keyword>
<evidence type="ECO:0000259" key="2">
    <source>
        <dbReference type="Pfam" id="PF07859"/>
    </source>
</evidence>
<proteinExistence type="predicted"/>